<evidence type="ECO:0000313" key="3">
    <source>
        <dbReference type="Proteomes" id="UP000324222"/>
    </source>
</evidence>
<evidence type="ECO:0000256" key="1">
    <source>
        <dbReference type="SAM" id="MobiDB-lite"/>
    </source>
</evidence>
<dbReference type="AlphaFoldDB" id="A0A5B7D471"/>
<protein>
    <submittedName>
        <fullName evidence="2">Uncharacterized protein</fullName>
    </submittedName>
</protein>
<gene>
    <name evidence="2" type="ORF">E2C01_007403</name>
</gene>
<sequence length="86" mass="9570">MKVTQLVIMKGVEAGNEAQPSAATPVPPPHLCRRPSRKVLPPAQGQYCSHHHYSQLSLLLRINQGSKRLELSQETIYDNVSLSVHM</sequence>
<proteinExistence type="predicted"/>
<comment type="caution">
    <text evidence="2">The sequence shown here is derived from an EMBL/GenBank/DDBJ whole genome shotgun (WGS) entry which is preliminary data.</text>
</comment>
<feature type="region of interest" description="Disordered" evidence="1">
    <location>
        <begin position="14"/>
        <end position="38"/>
    </location>
</feature>
<dbReference type="Proteomes" id="UP000324222">
    <property type="component" value="Unassembled WGS sequence"/>
</dbReference>
<evidence type="ECO:0000313" key="2">
    <source>
        <dbReference type="EMBL" id="MPC14633.1"/>
    </source>
</evidence>
<dbReference type="EMBL" id="VSRR010000367">
    <property type="protein sequence ID" value="MPC14633.1"/>
    <property type="molecule type" value="Genomic_DNA"/>
</dbReference>
<keyword evidence="3" id="KW-1185">Reference proteome</keyword>
<accession>A0A5B7D471</accession>
<organism evidence="2 3">
    <name type="scientific">Portunus trituberculatus</name>
    <name type="common">Swimming crab</name>
    <name type="synonym">Neptunus trituberculatus</name>
    <dbReference type="NCBI Taxonomy" id="210409"/>
    <lineage>
        <taxon>Eukaryota</taxon>
        <taxon>Metazoa</taxon>
        <taxon>Ecdysozoa</taxon>
        <taxon>Arthropoda</taxon>
        <taxon>Crustacea</taxon>
        <taxon>Multicrustacea</taxon>
        <taxon>Malacostraca</taxon>
        <taxon>Eumalacostraca</taxon>
        <taxon>Eucarida</taxon>
        <taxon>Decapoda</taxon>
        <taxon>Pleocyemata</taxon>
        <taxon>Brachyura</taxon>
        <taxon>Eubrachyura</taxon>
        <taxon>Portunoidea</taxon>
        <taxon>Portunidae</taxon>
        <taxon>Portuninae</taxon>
        <taxon>Portunus</taxon>
    </lineage>
</organism>
<reference evidence="2 3" key="1">
    <citation type="submission" date="2019-05" db="EMBL/GenBank/DDBJ databases">
        <title>Another draft genome of Portunus trituberculatus and its Hox gene families provides insights of decapod evolution.</title>
        <authorList>
            <person name="Jeong J.-H."/>
            <person name="Song I."/>
            <person name="Kim S."/>
            <person name="Choi T."/>
            <person name="Kim D."/>
            <person name="Ryu S."/>
            <person name="Kim W."/>
        </authorList>
    </citation>
    <scope>NUCLEOTIDE SEQUENCE [LARGE SCALE GENOMIC DNA]</scope>
    <source>
        <tissue evidence="2">Muscle</tissue>
    </source>
</reference>
<name>A0A5B7D471_PORTR</name>